<feature type="transmembrane region" description="Helical" evidence="10">
    <location>
        <begin position="303"/>
        <end position="323"/>
    </location>
</feature>
<dbReference type="AlphaFoldDB" id="A0A8H3PFY9"/>
<keyword evidence="4 10" id="KW-0645">Protease</keyword>
<dbReference type="EMBL" id="CAJPDS010000132">
    <property type="protein sequence ID" value="CAF9939514.1"/>
    <property type="molecule type" value="Genomic_DNA"/>
</dbReference>
<evidence type="ECO:0000256" key="4">
    <source>
        <dbReference type="ARBA" id="ARBA00022670"/>
    </source>
</evidence>
<keyword evidence="7 10" id="KW-0720">Serine protease</keyword>
<evidence type="ECO:0000256" key="3">
    <source>
        <dbReference type="ARBA" id="ARBA00009045"/>
    </source>
</evidence>
<dbReference type="PANTHER" id="PTHR22936:SF69">
    <property type="entry name" value="RHOMBOID-LIKE PROTEIN"/>
    <property type="match status" value="1"/>
</dbReference>
<evidence type="ECO:0000259" key="12">
    <source>
        <dbReference type="Pfam" id="PF01694"/>
    </source>
</evidence>
<evidence type="ECO:0000256" key="6">
    <source>
        <dbReference type="ARBA" id="ARBA00022801"/>
    </source>
</evidence>
<feature type="compositionally biased region" description="Polar residues" evidence="11">
    <location>
        <begin position="1"/>
        <end position="13"/>
    </location>
</feature>
<evidence type="ECO:0000256" key="11">
    <source>
        <dbReference type="SAM" id="MobiDB-lite"/>
    </source>
</evidence>
<keyword evidence="5 10" id="KW-0812">Transmembrane</keyword>
<dbReference type="GO" id="GO:0016020">
    <property type="term" value="C:membrane"/>
    <property type="evidence" value="ECO:0007669"/>
    <property type="project" value="UniProtKB-SubCell"/>
</dbReference>
<feature type="transmembrane region" description="Helical" evidence="10">
    <location>
        <begin position="269"/>
        <end position="291"/>
    </location>
</feature>
<dbReference type="SUPFAM" id="SSF144091">
    <property type="entry name" value="Rhomboid-like"/>
    <property type="match status" value="1"/>
</dbReference>
<feature type="compositionally biased region" description="Gly residues" evidence="11">
    <location>
        <begin position="69"/>
        <end position="79"/>
    </location>
</feature>
<comment type="caution">
    <text evidence="13">The sequence shown here is derived from an EMBL/GenBank/DDBJ whole genome shotgun (WGS) entry which is preliminary data.</text>
</comment>
<protein>
    <recommendedName>
        <fullName evidence="10">Rhomboid-type serine protease</fullName>
        <ecNumber evidence="10">3.4.21.105</ecNumber>
    </recommendedName>
</protein>
<evidence type="ECO:0000256" key="7">
    <source>
        <dbReference type="ARBA" id="ARBA00022825"/>
    </source>
</evidence>
<evidence type="ECO:0000256" key="1">
    <source>
        <dbReference type="ARBA" id="ARBA00000156"/>
    </source>
</evidence>
<name>A0A8H3PFY9_9LECA</name>
<comment type="similarity">
    <text evidence="3 10">Belongs to the peptidase S54 family.</text>
</comment>
<sequence>MAANDYYNNISHSQTRRNEAPLPPLPSPYSAYSTNPQQYSASSISSPFDDPSYRPHGRQSQQDVPGDHGYYGAGGGGHGYDSNPYSDDIPLRPQKRKSSSDLLNPESREPDMMRPQMGQRQKSRTGATRRKKKKGLWSGRIPFAVYTFSIIQVVVFIAELIKAGVLTKSPIEIHPQFNPMIGPSPYVLINMGARYVPCMHNTTFIKKPVGVKCPAGTHLDQSAAPVQQSSSDPAVAWPCPNTTTNDAHCSLGQLCGFNEGKNSTQPRQWFRFITPIFMHAGIVHIGFNLLLQLTLGKEMEQEIGPLRFALVYLSSGIFGFVLGGNFAPTGIASTGASGALFGIIALMLLDLLYYWDERKSPWVDLMWILLEIGISFVLGLLPGLDNFSHIGGFIMGLVLGICILHSPNVLRKRIGLDEGPYAPVASAAKYNNVGAGGIQGFAKQPVSFFKGRKPLWWAWWLVRVAALIGVLAGFILLLRNFYKAHPTSCSWCKHLSCLDVSNWCDIGYLQPAANCTSNSKRDLFGITGSGLDFLDFM</sequence>
<dbReference type="PANTHER" id="PTHR22936">
    <property type="entry name" value="RHOMBOID-RELATED"/>
    <property type="match status" value="1"/>
</dbReference>
<dbReference type="GO" id="GO:0004252">
    <property type="term" value="F:serine-type endopeptidase activity"/>
    <property type="evidence" value="ECO:0007669"/>
    <property type="project" value="InterPro"/>
</dbReference>
<feature type="compositionally biased region" description="Basic residues" evidence="11">
    <location>
        <begin position="121"/>
        <end position="133"/>
    </location>
</feature>
<evidence type="ECO:0000313" key="14">
    <source>
        <dbReference type="Proteomes" id="UP000664521"/>
    </source>
</evidence>
<comment type="catalytic activity">
    <reaction evidence="1 10">
        <text>Cleaves type-1 transmembrane domains using a catalytic dyad composed of serine and histidine that are contributed by different transmembrane domains.</text>
        <dbReference type="EC" id="3.4.21.105"/>
    </reaction>
</comment>
<dbReference type="EC" id="3.4.21.105" evidence="10"/>
<dbReference type="Pfam" id="PF01694">
    <property type="entry name" value="Rhomboid"/>
    <property type="match status" value="1"/>
</dbReference>
<proteinExistence type="inferred from homology"/>
<dbReference type="InterPro" id="IPR035952">
    <property type="entry name" value="Rhomboid-like_sf"/>
</dbReference>
<dbReference type="InterPro" id="IPR002610">
    <property type="entry name" value="Peptidase_S54_rhomboid-like"/>
</dbReference>
<dbReference type="Proteomes" id="UP000664521">
    <property type="component" value="Unassembled WGS sequence"/>
</dbReference>
<gene>
    <name evidence="13" type="ORF">HETSPECPRED_001804</name>
</gene>
<accession>A0A8H3PFY9</accession>
<dbReference type="InterPro" id="IPR022764">
    <property type="entry name" value="Peptidase_S54_rhomboid_dom"/>
</dbReference>
<feature type="compositionally biased region" description="Polar residues" evidence="11">
    <location>
        <begin position="34"/>
        <end position="46"/>
    </location>
</feature>
<feature type="transmembrane region" description="Helical" evidence="10">
    <location>
        <begin position="387"/>
        <end position="404"/>
    </location>
</feature>
<organism evidence="13 14">
    <name type="scientific">Heterodermia speciosa</name>
    <dbReference type="NCBI Taxonomy" id="116794"/>
    <lineage>
        <taxon>Eukaryota</taxon>
        <taxon>Fungi</taxon>
        <taxon>Dikarya</taxon>
        <taxon>Ascomycota</taxon>
        <taxon>Pezizomycotina</taxon>
        <taxon>Lecanoromycetes</taxon>
        <taxon>OSLEUM clade</taxon>
        <taxon>Lecanoromycetidae</taxon>
        <taxon>Caliciales</taxon>
        <taxon>Physciaceae</taxon>
        <taxon>Heterodermia</taxon>
    </lineage>
</organism>
<dbReference type="Gene3D" id="1.20.1540.10">
    <property type="entry name" value="Rhomboid-like"/>
    <property type="match status" value="1"/>
</dbReference>
<feature type="region of interest" description="Disordered" evidence="11">
    <location>
        <begin position="1"/>
        <end position="133"/>
    </location>
</feature>
<feature type="transmembrane region" description="Helical" evidence="10">
    <location>
        <begin position="335"/>
        <end position="355"/>
    </location>
</feature>
<evidence type="ECO:0000256" key="10">
    <source>
        <dbReference type="RuleBase" id="RU362115"/>
    </source>
</evidence>
<comment type="subcellular location">
    <subcellularLocation>
        <location evidence="2 10">Membrane</location>
        <topology evidence="2 10">Multi-pass membrane protein</topology>
    </subcellularLocation>
</comment>
<evidence type="ECO:0000256" key="8">
    <source>
        <dbReference type="ARBA" id="ARBA00022989"/>
    </source>
</evidence>
<keyword evidence="14" id="KW-1185">Reference proteome</keyword>
<feature type="domain" description="Peptidase S54 rhomboid" evidence="12">
    <location>
        <begin position="267"/>
        <end position="404"/>
    </location>
</feature>
<keyword evidence="8 10" id="KW-1133">Transmembrane helix</keyword>
<evidence type="ECO:0000256" key="9">
    <source>
        <dbReference type="ARBA" id="ARBA00023136"/>
    </source>
</evidence>
<feature type="transmembrane region" description="Helical" evidence="10">
    <location>
        <begin position="457"/>
        <end position="478"/>
    </location>
</feature>
<dbReference type="OrthoDB" id="2146116at2759"/>
<comment type="function">
    <text evidence="10">Serine protease involved in intramembrane proteolysis.</text>
</comment>
<evidence type="ECO:0000313" key="13">
    <source>
        <dbReference type="EMBL" id="CAF9939514.1"/>
    </source>
</evidence>
<evidence type="ECO:0000256" key="2">
    <source>
        <dbReference type="ARBA" id="ARBA00004141"/>
    </source>
</evidence>
<evidence type="ECO:0000256" key="5">
    <source>
        <dbReference type="ARBA" id="ARBA00022692"/>
    </source>
</evidence>
<keyword evidence="6 10" id="KW-0378">Hydrolase</keyword>
<feature type="transmembrane region" description="Helical" evidence="10">
    <location>
        <begin position="141"/>
        <end position="161"/>
    </location>
</feature>
<keyword evidence="9 10" id="KW-0472">Membrane</keyword>
<reference evidence="13" key="1">
    <citation type="submission" date="2021-03" db="EMBL/GenBank/DDBJ databases">
        <authorList>
            <person name="Tagirdzhanova G."/>
        </authorList>
    </citation>
    <scope>NUCLEOTIDE SEQUENCE</scope>
</reference>
<dbReference type="GO" id="GO:0006508">
    <property type="term" value="P:proteolysis"/>
    <property type="evidence" value="ECO:0007669"/>
    <property type="project" value="UniProtKB-KW"/>
</dbReference>
<feature type="transmembrane region" description="Helical" evidence="10">
    <location>
        <begin position="362"/>
        <end position="381"/>
    </location>
</feature>